<dbReference type="InterPro" id="IPR032675">
    <property type="entry name" value="LRR_dom_sf"/>
</dbReference>
<dbReference type="Gene3D" id="3.80.10.10">
    <property type="entry name" value="Ribonuclease Inhibitor"/>
    <property type="match status" value="1"/>
</dbReference>
<proteinExistence type="predicted"/>
<keyword evidence="2" id="KW-1185">Reference proteome</keyword>
<reference evidence="1 2" key="1">
    <citation type="journal article" date="2024" name="J Genomics">
        <title>Draft genome sequencing and assembly of Favolaschia claudopus CIRM-BRFM 2984 isolated from oak limbs.</title>
        <authorList>
            <person name="Navarro D."/>
            <person name="Drula E."/>
            <person name="Chaduli D."/>
            <person name="Cazenave R."/>
            <person name="Ahrendt S."/>
            <person name="Wang J."/>
            <person name="Lipzen A."/>
            <person name="Daum C."/>
            <person name="Barry K."/>
            <person name="Grigoriev I.V."/>
            <person name="Favel A."/>
            <person name="Rosso M.N."/>
            <person name="Martin F."/>
        </authorList>
    </citation>
    <scope>NUCLEOTIDE SEQUENCE [LARGE SCALE GENOMIC DNA]</scope>
    <source>
        <strain evidence="1 2">CIRM-BRFM 2984</strain>
    </source>
</reference>
<dbReference type="AlphaFoldDB" id="A0AAW0C9H5"/>
<dbReference type="PANTHER" id="PTHR42057">
    <property type="entry name" value="F-BOX DOMAIN PROTEIN (AFU_ORTHOLOGUE AFUA_4G00200)"/>
    <property type="match status" value="1"/>
</dbReference>
<dbReference type="SUPFAM" id="SSF52047">
    <property type="entry name" value="RNI-like"/>
    <property type="match status" value="1"/>
</dbReference>
<comment type="caution">
    <text evidence="1">The sequence shown here is derived from an EMBL/GenBank/DDBJ whole genome shotgun (WGS) entry which is preliminary data.</text>
</comment>
<dbReference type="EMBL" id="JAWWNJ010000019">
    <property type="protein sequence ID" value="KAK7036044.1"/>
    <property type="molecule type" value="Genomic_DNA"/>
</dbReference>
<gene>
    <name evidence="1" type="ORF">R3P38DRAFT_2910336</name>
</gene>
<organism evidence="1 2">
    <name type="scientific">Favolaschia claudopus</name>
    <dbReference type="NCBI Taxonomy" id="2862362"/>
    <lineage>
        <taxon>Eukaryota</taxon>
        <taxon>Fungi</taxon>
        <taxon>Dikarya</taxon>
        <taxon>Basidiomycota</taxon>
        <taxon>Agaricomycotina</taxon>
        <taxon>Agaricomycetes</taxon>
        <taxon>Agaricomycetidae</taxon>
        <taxon>Agaricales</taxon>
        <taxon>Marasmiineae</taxon>
        <taxon>Mycenaceae</taxon>
        <taxon>Favolaschia</taxon>
    </lineage>
</organism>
<dbReference type="PANTHER" id="PTHR42057:SF2">
    <property type="entry name" value="F-BOX DOMAIN PROTEIN (AFU_ORTHOLOGUE AFUA_4G00200)-RELATED"/>
    <property type="match status" value="1"/>
</dbReference>
<accession>A0AAW0C9H5</accession>
<evidence type="ECO:0000313" key="2">
    <source>
        <dbReference type="Proteomes" id="UP001362999"/>
    </source>
</evidence>
<dbReference type="Proteomes" id="UP001362999">
    <property type="component" value="Unassembled WGS sequence"/>
</dbReference>
<sequence>MSRRLVPVELLMLIVHQVQRTRNLKNVRLASKLLSNLAAPLLFRTVVVKEKIYSAEWLVGLQEGTSEARDAVKEVDFEGASYQEIAAATDAQNEETRTALNAAYAGLHRFKNLQRLDFCFEAFDIEHIPEFETLCDAPSHFRLLQLGLFGGLAAHPLPRLSSLEIFRLLPLHDKLLTDETFLAIFTSLRRLDISVSAQGEPVPLEDEEFFQSTLPLILQHATALDSLSLHRTYPRAVNFSSIHFPKLTFLQLDNFILEPTRPDYDALNFIVRHKATLKTLELTDCCVYGGEQEIHEDGVYPRPWGDVLKTVEKQLVHLRSFRIESIENPPFAFEYVVLDSDRCYIVTDEARIGMADKDEAALKSLMSALQSRSLTEDIL</sequence>
<protein>
    <recommendedName>
        <fullName evidence="3">F-box domain-containing protein</fullName>
    </recommendedName>
</protein>
<evidence type="ECO:0000313" key="1">
    <source>
        <dbReference type="EMBL" id="KAK7036044.1"/>
    </source>
</evidence>
<evidence type="ECO:0008006" key="3">
    <source>
        <dbReference type="Google" id="ProtNLM"/>
    </source>
</evidence>
<name>A0AAW0C9H5_9AGAR</name>